<comment type="catalytic activity">
    <reaction evidence="1">
        <text>ATP + protein L-histidine = ADP + protein N-phospho-L-histidine.</text>
        <dbReference type="EC" id="2.7.13.3"/>
    </reaction>
</comment>
<evidence type="ECO:0000313" key="12">
    <source>
        <dbReference type="Proteomes" id="UP001595900"/>
    </source>
</evidence>
<feature type="transmembrane region" description="Helical" evidence="9">
    <location>
        <begin position="104"/>
        <end position="125"/>
    </location>
</feature>
<evidence type="ECO:0000256" key="9">
    <source>
        <dbReference type="SAM" id="Phobius"/>
    </source>
</evidence>
<feature type="transmembrane region" description="Helical" evidence="9">
    <location>
        <begin position="7"/>
        <end position="27"/>
    </location>
</feature>
<organism evidence="11 12">
    <name type="scientific">Gryllotalpicola reticulitermitis</name>
    <dbReference type="NCBI Taxonomy" id="1184153"/>
    <lineage>
        <taxon>Bacteria</taxon>
        <taxon>Bacillati</taxon>
        <taxon>Actinomycetota</taxon>
        <taxon>Actinomycetes</taxon>
        <taxon>Micrococcales</taxon>
        <taxon>Microbacteriaceae</taxon>
        <taxon>Gryllotalpicola</taxon>
    </lineage>
</organism>
<dbReference type="CDD" id="cd16917">
    <property type="entry name" value="HATPase_UhpB-NarQ-NarX-like"/>
    <property type="match status" value="1"/>
</dbReference>
<dbReference type="Gene3D" id="1.20.5.1930">
    <property type="match status" value="1"/>
</dbReference>
<sequence length="400" mass="41967">MIVQARWWDGVMAAGLIACAVLLAASSPFNRSLVSWGALIAFALVYVLLARRQFGCPEGPMTLRLFLSAALPILILGIAVYSYPALATLQCVAYPLVWTLPWRLRAAIVANGAIGAAVFLGYGLSPATGEGLAGWLTALGVAVLSVIFSLVIGIWISRIVDYGTERARLLDQLTAAQDELAAMHREAGETSERARLARELHDTVTQTLTGLVMLAERAGTSLRAQGRTDASAQLDLIEATAREALAEARALVTTMTPATPGSGLADALGRLAARFERETGVVVETRVCERRLPREQEVVLLRCAQEGLANVRKHARASHVAVEIVAREAGAESAISLRVIDDGVGPDAASSFTDGGFGIAGMRERVGMLGGRLTLAARPGGGAELAVTMPLVPGIAGGVA</sequence>
<keyword evidence="8" id="KW-0902">Two-component regulatory system</keyword>
<dbReference type="GO" id="GO:0016301">
    <property type="term" value="F:kinase activity"/>
    <property type="evidence" value="ECO:0007669"/>
    <property type="project" value="UniProtKB-KW"/>
</dbReference>
<dbReference type="InterPro" id="IPR003594">
    <property type="entry name" value="HATPase_dom"/>
</dbReference>
<dbReference type="Gene3D" id="3.30.565.10">
    <property type="entry name" value="Histidine kinase-like ATPase, C-terminal domain"/>
    <property type="match status" value="1"/>
</dbReference>
<dbReference type="Pfam" id="PF07730">
    <property type="entry name" value="HisKA_3"/>
    <property type="match status" value="1"/>
</dbReference>
<proteinExistence type="predicted"/>
<gene>
    <name evidence="11" type="ORF">ACFOYW_10310</name>
</gene>
<keyword evidence="6 11" id="KW-0418">Kinase</keyword>
<dbReference type="InterPro" id="IPR011712">
    <property type="entry name" value="Sig_transdc_His_kin_sub3_dim/P"/>
</dbReference>
<evidence type="ECO:0000256" key="5">
    <source>
        <dbReference type="ARBA" id="ARBA00022741"/>
    </source>
</evidence>
<evidence type="ECO:0000256" key="3">
    <source>
        <dbReference type="ARBA" id="ARBA00022553"/>
    </source>
</evidence>
<dbReference type="PANTHER" id="PTHR24421">
    <property type="entry name" value="NITRATE/NITRITE SENSOR PROTEIN NARX-RELATED"/>
    <property type="match status" value="1"/>
</dbReference>
<feature type="transmembrane region" description="Helical" evidence="9">
    <location>
        <begin position="132"/>
        <end position="156"/>
    </location>
</feature>
<name>A0ABV8Q7Y3_9MICO</name>
<accession>A0ABV8Q7Y3</accession>
<keyword evidence="12" id="KW-1185">Reference proteome</keyword>
<keyword evidence="9" id="KW-1133">Transmembrane helix</keyword>
<dbReference type="PIRSF" id="PIRSF037434">
    <property type="entry name" value="STHK_ChrS"/>
    <property type="match status" value="1"/>
</dbReference>
<dbReference type="RefSeq" id="WP_390228847.1">
    <property type="nucleotide sequence ID" value="NZ_JBHSCN010000005.1"/>
</dbReference>
<dbReference type="SUPFAM" id="SSF55874">
    <property type="entry name" value="ATPase domain of HSP90 chaperone/DNA topoisomerase II/histidine kinase"/>
    <property type="match status" value="1"/>
</dbReference>
<evidence type="ECO:0000259" key="10">
    <source>
        <dbReference type="SMART" id="SM00387"/>
    </source>
</evidence>
<keyword evidence="9" id="KW-0472">Membrane</keyword>
<keyword evidence="9" id="KW-0812">Transmembrane</keyword>
<feature type="transmembrane region" description="Helical" evidence="9">
    <location>
        <begin position="62"/>
        <end position="84"/>
    </location>
</feature>
<dbReference type="InterPro" id="IPR036890">
    <property type="entry name" value="HATPase_C_sf"/>
</dbReference>
<dbReference type="SMART" id="SM00387">
    <property type="entry name" value="HATPase_c"/>
    <property type="match status" value="1"/>
</dbReference>
<dbReference type="PANTHER" id="PTHR24421:SF10">
    <property type="entry name" value="NITRATE_NITRITE SENSOR PROTEIN NARQ"/>
    <property type="match status" value="1"/>
</dbReference>
<evidence type="ECO:0000256" key="4">
    <source>
        <dbReference type="ARBA" id="ARBA00022679"/>
    </source>
</evidence>
<feature type="domain" description="Histidine kinase/HSP90-like ATPase" evidence="10">
    <location>
        <begin position="295"/>
        <end position="393"/>
    </location>
</feature>
<reference evidence="12" key="1">
    <citation type="journal article" date="2019" name="Int. J. Syst. Evol. Microbiol.">
        <title>The Global Catalogue of Microorganisms (GCM) 10K type strain sequencing project: providing services to taxonomists for standard genome sequencing and annotation.</title>
        <authorList>
            <consortium name="The Broad Institute Genomics Platform"/>
            <consortium name="The Broad Institute Genome Sequencing Center for Infectious Disease"/>
            <person name="Wu L."/>
            <person name="Ma J."/>
        </authorList>
    </citation>
    <scope>NUCLEOTIDE SEQUENCE [LARGE SCALE GENOMIC DNA]</scope>
    <source>
        <strain evidence="12">CGMCC 1.10363</strain>
    </source>
</reference>
<keyword evidence="5" id="KW-0547">Nucleotide-binding</keyword>
<dbReference type="EMBL" id="JBHSCN010000005">
    <property type="protein sequence ID" value="MFC4243768.1"/>
    <property type="molecule type" value="Genomic_DNA"/>
</dbReference>
<dbReference type="Proteomes" id="UP001595900">
    <property type="component" value="Unassembled WGS sequence"/>
</dbReference>
<dbReference type="InterPro" id="IPR017205">
    <property type="entry name" value="Sig_transdc_His_kinase_ChrS"/>
</dbReference>
<feature type="transmembrane region" description="Helical" evidence="9">
    <location>
        <begin position="33"/>
        <end position="50"/>
    </location>
</feature>
<evidence type="ECO:0000256" key="2">
    <source>
        <dbReference type="ARBA" id="ARBA00012438"/>
    </source>
</evidence>
<dbReference type="Pfam" id="PF02518">
    <property type="entry name" value="HATPase_c"/>
    <property type="match status" value="1"/>
</dbReference>
<keyword evidence="7" id="KW-0067">ATP-binding</keyword>
<evidence type="ECO:0000256" key="1">
    <source>
        <dbReference type="ARBA" id="ARBA00000085"/>
    </source>
</evidence>
<comment type="caution">
    <text evidence="11">The sequence shown here is derived from an EMBL/GenBank/DDBJ whole genome shotgun (WGS) entry which is preliminary data.</text>
</comment>
<dbReference type="InterPro" id="IPR050482">
    <property type="entry name" value="Sensor_HK_TwoCompSys"/>
</dbReference>
<keyword evidence="4" id="KW-0808">Transferase</keyword>
<evidence type="ECO:0000256" key="7">
    <source>
        <dbReference type="ARBA" id="ARBA00022840"/>
    </source>
</evidence>
<evidence type="ECO:0000256" key="8">
    <source>
        <dbReference type="ARBA" id="ARBA00023012"/>
    </source>
</evidence>
<keyword evidence="3" id="KW-0597">Phosphoprotein</keyword>
<dbReference type="EC" id="2.7.13.3" evidence="2"/>
<protein>
    <recommendedName>
        <fullName evidence="2">histidine kinase</fullName>
        <ecNumber evidence="2">2.7.13.3</ecNumber>
    </recommendedName>
</protein>
<evidence type="ECO:0000313" key="11">
    <source>
        <dbReference type="EMBL" id="MFC4243768.1"/>
    </source>
</evidence>
<evidence type="ECO:0000256" key="6">
    <source>
        <dbReference type="ARBA" id="ARBA00022777"/>
    </source>
</evidence>